<feature type="domain" description="NET2A-D/KIP1-like C-terminal" evidence="2">
    <location>
        <begin position="1"/>
        <end position="41"/>
    </location>
</feature>
<proteinExistence type="predicted"/>
<feature type="region of interest" description="Disordered" evidence="1">
    <location>
        <begin position="35"/>
        <end position="57"/>
    </location>
</feature>
<dbReference type="InterPro" id="IPR056889">
    <property type="entry name" value="NET2A-D/KIP1-like_C"/>
</dbReference>
<sequence length="94" mass="10547">MKQENNKVADELQAGLDRITVLQMEVDRTLGKVNDEFDLSGSKKGSDPGGFQHSDSRSRVPLRSFIFGSKQKRAKPSIFSCMHPSLYRKMKAST</sequence>
<dbReference type="AlphaFoldDB" id="A0A078FLE2"/>
<evidence type="ECO:0000313" key="4">
    <source>
        <dbReference type="Proteomes" id="UP000028999"/>
    </source>
</evidence>
<gene>
    <name evidence="3" type="primary">BnaA09g42460D</name>
    <name evidence="3" type="ORF">GSBRNA2T00078177001</name>
</gene>
<dbReference type="Pfam" id="PF24918">
    <property type="entry name" value="NET2A_C"/>
    <property type="match status" value="1"/>
</dbReference>
<evidence type="ECO:0000259" key="2">
    <source>
        <dbReference type="Pfam" id="PF24918"/>
    </source>
</evidence>
<organism evidence="3 4">
    <name type="scientific">Brassica napus</name>
    <name type="common">Rape</name>
    <dbReference type="NCBI Taxonomy" id="3708"/>
    <lineage>
        <taxon>Eukaryota</taxon>
        <taxon>Viridiplantae</taxon>
        <taxon>Streptophyta</taxon>
        <taxon>Embryophyta</taxon>
        <taxon>Tracheophyta</taxon>
        <taxon>Spermatophyta</taxon>
        <taxon>Magnoliopsida</taxon>
        <taxon>eudicotyledons</taxon>
        <taxon>Gunneridae</taxon>
        <taxon>Pentapetalae</taxon>
        <taxon>rosids</taxon>
        <taxon>malvids</taxon>
        <taxon>Brassicales</taxon>
        <taxon>Brassicaceae</taxon>
        <taxon>Brassiceae</taxon>
        <taxon>Brassica</taxon>
    </lineage>
</organism>
<dbReference type="PANTHER" id="PTHR31631:SF0">
    <property type="entry name" value="PROTEIN NETWORKED 2D"/>
    <property type="match status" value="1"/>
</dbReference>
<reference evidence="3 4" key="1">
    <citation type="journal article" date="2014" name="Science">
        <title>Plant genetics. Early allopolyploid evolution in the post-Neolithic Brassica napus oilseed genome.</title>
        <authorList>
            <person name="Chalhoub B."/>
            <person name="Denoeud F."/>
            <person name="Liu S."/>
            <person name="Parkin I.A."/>
            <person name="Tang H."/>
            <person name="Wang X."/>
            <person name="Chiquet J."/>
            <person name="Belcram H."/>
            <person name="Tong C."/>
            <person name="Samans B."/>
            <person name="Correa M."/>
            <person name="Da Silva C."/>
            <person name="Just J."/>
            <person name="Falentin C."/>
            <person name="Koh C.S."/>
            <person name="Le Clainche I."/>
            <person name="Bernard M."/>
            <person name="Bento P."/>
            <person name="Noel B."/>
            <person name="Labadie K."/>
            <person name="Alberti A."/>
            <person name="Charles M."/>
            <person name="Arnaud D."/>
            <person name="Guo H."/>
            <person name="Daviaud C."/>
            <person name="Alamery S."/>
            <person name="Jabbari K."/>
            <person name="Zhao M."/>
            <person name="Edger P.P."/>
            <person name="Chelaifa H."/>
            <person name="Tack D."/>
            <person name="Lassalle G."/>
            <person name="Mestiri I."/>
            <person name="Schnel N."/>
            <person name="Le Paslier M.C."/>
            <person name="Fan G."/>
            <person name="Renault V."/>
            <person name="Bayer P.E."/>
            <person name="Golicz A.A."/>
            <person name="Manoli S."/>
            <person name="Lee T.H."/>
            <person name="Thi V.H."/>
            <person name="Chalabi S."/>
            <person name="Hu Q."/>
            <person name="Fan C."/>
            <person name="Tollenaere R."/>
            <person name="Lu Y."/>
            <person name="Battail C."/>
            <person name="Shen J."/>
            <person name="Sidebottom C.H."/>
            <person name="Wang X."/>
            <person name="Canaguier A."/>
            <person name="Chauveau A."/>
            <person name="Berard A."/>
            <person name="Deniot G."/>
            <person name="Guan M."/>
            <person name="Liu Z."/>
            <person name="Sun F."/>
            <person name="Lim Y.P."/>
            <person name="Lyons E."/>
            <person name="Town C.D."/>
            <person name="Bancroft I."/>
            <person name="Wang X."/>
            <person name="Meng J."/>
            <person name="Ma J."/>
            <person name="Pires J.C."/>
            <person name="King G.J."/>
            <person name="Brunel D."/>
            <person name="Delourme R."/>
            <person name="Renard M."/>
            <person name="Aury J.M."/>
            <person name="Adams K.L."/>
            <person name="Batley J."/>
            <person name="Snowdon R.J."/>
            <person name="Tost J."/>
            <person name="Edwards D."/>
            <person name="Zhou Y."/>
            <person name="Hua W."/>
            <person name="Sharpe A.G."/>
            <person name="Paterson A.H."/>
            <person name="Guan C."/>
            <person name="Wincker P."/>
        </authorList>
    </citation>
    <scope>NUCLEOTIDE SEQUENCE [LARGE SCALE GENOMIC DNA]</scope>
    <source>
        <strain evidence="4">cv. Darmor-bzh</strain>
    </source>
</reference>
<evidence type="ECO:0000256" key="1">
    <source>
        <dbReference type="SAM" id="MobiDB-lite"/>
    </source>
</evidence>
<dbReference type="PANTHER" id="PTHR31631">
    <property type="entry name" value="PROTEIN NETWORKED 2D"/>
    <property type="match status" value="1"/>
</dbReference>
<dbReference type="STRING" id="3708.A0A078FLE2"/>
<protein>
    <submittedName>
        <fullName evidence="3">BnaA09g42460D protein</fullName>
    </submittedName>
</protein>
<keyword evidence="4" id="KW-1185">Reference proteome</keyword>
<name>A0A078FLE2_BRANA</name>
<dbReference type="Gramene" id="CDY13744">
    <property type="protein sequence ID" value="CDY13744"/>
    <property type="gene ID" value="GSBRNA2T00078177001"/>
</dbReference>
<dbReference type="PaxDb" id="3708-A0A078FLE2"/>
<evidence type="ECO:0000313" key="3">
    <source>
        <dbReference type="EMBL" id="CDY13744.1"/>
    </source>
</evidence>
<dbReference type="SMR" id="A0A078FLE2"/>
<dbReference type="Proteomes" id="UP000028999">
    <property type="component" value="Unassembled WGS sequence"/>
</dbReference>
<dbReference type="EMBL" id="LK032038">
    <property type="protein sequence ID" value="CDY13744.1"/>
    <property type="molecule type" value="Genomic_DNA"/>
</dbReference>
<accession>A0A078FLE2</accession>